<sequence>MTEHITLSELENRMPYMARHIGVTDLQADAMAAFAGYGSRASLADAAMPETIRDTDPVFLPAAADESTVLEELAGFAALNKPMTQMIGQGYHDTITPSVILRNVLESPAWYTAYTPYQPEVSQGRLEALMNFQTMVADLTGLATANASLLDESTAAAEAMALVRRVSKASSACFVVDSECLPQTIAVVLTRARPLGIDVVVRSLSEGMPEELFGLLLQYPGTSGVVRDYSHIVQQAHDRGALVTVAADPLALVLLRSPGAIGADVVVGSAQRFGCPLGFGGPHPGFMAVRKELRRQLPGRLVGMSVDMDGSPAYRLALQTREQHIRREKATSNICTASVLPAVVAGMYAVYHGKEGLHTIAARVHRYAILLAAGLRAGGVEVVHQHFFDTVLARVPGRAAQITQAALEKGINVRMPDSDHVGIACDEVTRREILLKIWAAFDVPCPDIDALDTETASGLEATLLRSDSILSAPVFNRYRSETAMLRYLRGLADKDYALDRGMIPLGSCTMKLTPTTAMRAITWPQFAGIHPFAPLDQAEGYLKLIQQLQQWLADITGYEAVSLQPNSGAQGEYAGLLAIRAYQAAKGETNRDVCLMPESAHGTNAASAAMAGLRIATVTCDEHGNIDLTDLEEKVSQYRRELAVLMVTYPSTHGVFDESIVDICQLAHRAGAQVYLDGANLNALAGLARPGRFGSDVSHVNIHKTFGNPHGGGGPGIGPVCVGKHLAPYLPSHPAVRQAGPAGGVGPVAGAPWGSAGFLPISWAYLRLMGPQGLIRATQTAILSANYIARRLRPYYSILYTGPADLVAHECIIDIRPLEQQTGITVTDVVKRLADFGFHAPTVSFPVPGTMMVEPTESEDQAELDRFCEAMIAIRAEIAKVGAGHWPATDNPLCNAPHTAASLAGLWDHPYSREEAAFPLPGLRERKYWPSVRRIDDVHGDRNLVCSCPSVTAYDIAGEPDNSNHEERLYAVGTPK</sequence>
<dbReference type="GO" id="GO:0019464">
    <property type="term" value="P:glycine decarboxylation via glycine cleavage system"/>
    <property type="evidence" value="ECO:0007669"/>
    <property type="project" value="UniProtKB-UniRule"/>
</dbReference>
<dbReference type="CDD" id="cd00613">
    <property type="entry name" value="GDC-P"/>
    <property type="match status" value="1"/>
</dbReference>
<accession>A0A0L8MYH7</accession>
<dbReference type="NCBIfam" id="TIGR00461">
    <property type="entry name" value="gcvP"/>
    <property type="match status" value="1"/>
</dbReference>
<comment type="cofactor">
    <cofactor evidence="1 8 9">
        <name>pyridoxal 5'-phosphate</name>
        <dbReference type="ChEBI" id="CHEBI:597326"/>
    </cofactor>
</comment>
<comment type="similarity">
    <text evidence="3 8">Belongs to the GcvP family.</text>
</comment>
<organism evidence="12 13">
    <name type="scientific">Streptomyces virginiae</name>
    <name type="common">Streptomyces cinnamonensis</name>
    <dbReference type="NCBI Taxonomy" id="1961"/>
    <lineage>
        <taxon>Bacteria</taxon>
        <taxon>Bacillati</taxon>
        <taxon>Actinomycetota</taxon>
        <taxon>Actinomycetes</taxon>
        <taxon>Kitasatosporales</taxon>
        <taxon>Streptomycetaceae</taxon>
        <taxon>Streptomyces</taxon>
    </lineage>
</organism>
<dbReference type="Gene3D" id="3.40.640.10">
    <property type="entry name" value="Type I PLP-dependent aspartate aminotransferase-like (Major domain)"/>
    <property type="match status" value="2"/>
</dbReference>
<evidence type="ECO:0000256" key="8">
    <source>
        <dbReference type="HAMAP-Rule" id="MF_00711"/>
    </source>
</evidence>
<dbReference type="PANTHER" id="PTHR11773">
    <property type="entry name" value="GLYCINE DEHYDROGENASE, DECARBOXYLATING"/>
    <property type="match status" value="1"/>
</dbReference>
<name>A0A0L8MYH7_STRVG</name>
<dbReference type="Gene3D" id="3.90.1150.10">
    <property type="entry name" value="Aspartate Aminotransferase, domain 1"/>
    <property type="match status" value="2"/>
</dbReference>
<dbReference type="FunFam" id="3.40.640.10:FF:000005">
    <property type="entry name" value="Glycine dehydrogenase (decarboxylating), mitochondrial"/>
    <property type="match status" value="1"/>
</dbReference>
<comment type="subunit">
    <text evidence="4 8">The glycine cleavage system is composed of four proteins: P, T, L and H.</text>
</comment>
<dbReference type="InterPro" id="IPR015421">
    <property type="entry name" value="PyrdxlP-dep_Trfase_major"/>
</dbReference>
<dbReference type="InterPro" id="IPR049316">
    <property type="entry name" value="GDC-P_C"/>
</dbReference>
<protein>
    <recommendedName>
        <fullName evidence="8">Glycine dehydrogenase (decarboxylating)</fullName>
        <ecNumber evidence="8">1.4.4.2</ecNumber>
    </recommendedName>
    <alternativeName>
        <fullName evidence="8">Glycine cleavage system P-protein</fullName>
    </alternativeName>
    <alternativeName>
        <fullName evidence="8">Glycine decarboxylase</fullName>
    </alternativeName>
    <alternativeName>
        <fullName evidence="8">Glycine dehydrogenase (aminomethyl-transferring)</fullName>
    </alternativeName>
</protein>
<evidence type="ECO:0000259" key="11">
    <source>
        <dbReference type="Pfam" id="PF21478"/>
    </source>
</evidence>
<evidence type="ECO:0000256" key="7">
    <source>
        <dbReference type="ARBA" id="ARBA00049026"/>
    </source>
</evidence>
<comment type="catalytic activity">
    <reaction evidence="7 8">
        <text>N(6)-[(R)-lipoyl]-L-lysyl-[glycine-cleavage complex H protein] + glycine + H(+) = N(6)-[(R)-S(8)-aminomethyldihydrolipoyl]-L-lysyl-[glycine-cleavage complex H protein] + CO2</text>
        <dbReference type="Rhea" id="RHEA:24304"/>
        <dbReference type="Rhea" id="RHEA-COMP:10494"/>
        <dbReference type="Rhea" id="RHEA-COMP:10495"/>
        <dbReference type="ChEBI" id="CHEBI:15378"/>
        <dbReference type="ChEBI" id="CHEBI:16526"/>
        <dbReference type="ChEBI" id="CHEBI:57305"/>
        <dbReference type="ChEBI" id="CHEBI:83099"/>
        <dbReference type="ChEBI" id="CHEBI:83143"/>
        <dbReference type="EC" id="1.4.4.2"/>
    </reaction>
</comment>
<evidence type="ECO:0000313" key="12">
    <source>
        <dbReference type="EMBL" id="KOG55477.1"/>
    </source>
</evidence>
<feature type="domain" description="Glycine dehydrogenase C-terminal" evidence="11">
    <location>
        <begin position="777"/>
        <end position="898"/>
    </location>
</feature>
<dbReference type="RefSeq" id="WP_053169889.1">
    <property type="nucleotide sequence ID" value="NZ_LGUV01000091.1"/>
</dbReference>
<dbReference type="InterPro" id="IPR015422">
    <property type="entry name" value="PyrdxlP-dep_Trfase_small"/>
</dbReference>
<dbReference type="PANTHER" id="PTHR11773:SF1">
    <property type="entry name" value="GLYCINE DEHYDROGENASE (DECARBOXYLATING), MITOCHONDRIAL"/>
    <property type="match status" value="1"/>
</dbReference>
<dbReference type="Proteomes" id="UP000037084">
    <property type="component" value="Unassembled WGS sequence"/>
</dbReference>
<feature type="modified residue" description="N6-(pyridoxal phosphate)lysine" evidence="8 9">
    <location>
        <position position="704"/>
    </location>
</feature>
<dbReference type="Pfam" id="PF21478">
    <property type="entry name" value="GcvP2_C"/>
    <property type="match status" value="1"/>
</dbReference>
<dbReference type="OrthoDB" id="9801272at2"/>
<dbReference type="GO" id="GO:0030170">
    <property type="term" value="F:pyridoxal phosphate binding"/>
    <property type="evidence" value="ECO:0007669"/>
    <property type="project" value="TreeGrafter"/>
</dbReference>
<dbReference type="Pfam" id="PF02347">
    <property type="entry name" value="GDC-P"/>
    <property type="match status" value="2"/>
</dbReference>
<dbReference type="PATRIC" id="fig|1961.12.peg.2498"/>
<gene>
    <name evidence="8" type="primary">gcvP</name>
    <name evidence="12" type="ORF">ADK75_10805</name>
</gene>
<dbReference type="InterPro" id="IPR015424">
    <property type="entry name" value="PyrdxlP-dep_Trfase"/>
</dbReference>
<proteinExistence type="inferred from homology"/>
<dbReference type="AlphaFoldDB" id="A0A0L8MYH7"/>
<evidence type="ECO:0000256" key="9">
    <source>
        <dbReference type="PIRSR" id="PIRSR603437-50"/>
    </source>
</evidence>
<evidence type="ECO:0000256" key="5">
    <source>
        <dbReference type="ARBA" id="ARBA00022898"/>
    </source>
</evidence>
<dbReference type="SUPFAM" id="SSF53383">
    <property type="entry name" value="PLP-dependent transferases"/>
    <property type="match status" value="2"/>
</dbReference>
<dbReference type="HAMAP" id="MF_00711">
    <property type="entry name" value="GcvP"/>
    <property type="match status" value="1"/>
</dbReference>
<evidence type="ECO:0000256" key="1">
    <source>
        <dbReference type="ARBA" id="ARBA00001933"/>
    </source>
</evidence>
<feature type="domain" description="Glycine cleavage system P-protein N-terminal" evidence="10">
    <location>
        <begin position="478"/>
        <end position="731"/>
    </location>
</feature>
<feature type="domain" description="Glycine cleavage system P-protein N-terminal" evidence="10">
    <location>
        <begin position="19"/>
        <end position="441"/>
    </location>
</feature>
<dbReference type="EMBL" id="LGUV01000091">
    <property type="protein sequence ID" value="KOG55477.1"/>
    <property type="molecule type" value="Genomic_DNA"/>
</dbReference>
<keyword evidence="6 8" id="KW-0560">Oxidoreductase</keyword>
<dbReference type="NCBIfam" id="NF003346">
    <property type="entry name" value="PRK04366.1"/>
    <property type="match status" value="1"/>
</dbReference>
<dbReference type="GO" id="GO:0005829">
    <property type="term" value="C:cytosol"/>
    <property type="evidence" value="ECO:0007669"/>
    <property type="project" value="TreeGrafter"/>
</dbReference>
<comment type="caution">
    <text evidence="12">The sequence shown here is derived from an EMBL/GenBank/DDBJ whole genome shotgun (WGS) entry which is preliminary data.</text>
</comment>
<comment type="function">
    <text evidence="2 8">The glycine cleavage system catalyzes the degradation of glycine. The P protein binds the alpha-amino group of glycine through its pyridoxal phosphate cofactor; CO(2) is released and the remaining methylamine moiety is then transferred to the lipoamide cofactor of the H protein.</text>
</comment>
<evidence type="ECO:0000256" key="6">
    <source>
        <dbReference type="ARBA" id="ARBA00023002"/>
    </source>
</evidence>
<dbReference type="GO" id="GO:0004375">
    <property type="term" value="F:glycine dehydrogenase (decarboxylating) activity"/>
    <property type="evidence" value="ECO:0007669"/>
    <property type="project" value="UniProtKB-EC"/>
</dbReference>
<dbReference type="GO" id="GO:0016594">
    <property type="term" value="F:glycine binding"/>
    <property type="evidence" value="ECO:0007669"/>
    <property type="project" value="TreeGrafter"/>
</dbReference>
<dbReference type="InterPro" id="IPR003437">
    <property type="entry name" value="GcvP"/>
</dbReference>
<evidence type="ECO:0000256" key="4">
    <source>
        <dbReference type="ARBA" id="ARBA00011690"/>
    </source>
</evidence>
<dbReference type="GO" id="GO:0005960">
    <property type="term" value="C:glycine cleavage complex"/>
    <property type="evidence" value="ECO:0007669"/>
    <property type="project" value="TreeGrafter"/>
</dbReference>
<evidence type="ECO:0000259" key="10">
    <source>
        <dbReference type="Pfam" id="PF02347"/>
    </source>
</evidence>
<reference evidence="13" key="1">
    <citation type="submission" date="2015-07" db="EMBL/GenBank/DDBJ databases">
        <authorList>
            <consortium name="Consortium for Microbial Forensics and Genomics (microFORGE)"/>
            <person name="Knight B.M."/>
            <person name="Roberts D.P."/>
            <person name="Lin D."/>
            <person name="Hari K."/>
            <person name="Fletcher J."/>
            <person name="Melcher U."/>
            <person name="Blagden T."/>
            <person name="Winegar R.A."/>
        </authorList>
    </citation>
    <scope>NUCLEOTIDE SEQUENCE [LARGE SCALE GENOMIC DNA]</scope>
    <source>
        <strain evidence="13">NRRL B-1447</strain>
    </source>
</reference>
<dbReference type="InterPro" id="IPR020581">
    <property type="entry name" value="GDC_P"/>
</dbReference>
<evidence type="ECO:0000256" key="2">
    <source>
        <dbReference type="ARBA" id="ARBA00003788"/>
    </source>
</evidence>
<evidence type="ECO:0000313" key="13">
    <source>
        <dbReference type="Proteomes" id="UP000037084"/>
    </source>
</evidence>
<dbReference type="FunFam" id="3.40.640.10:FF:000007">
    <property type="entry name" value="glycine dehydrogenase (Decarboxylating), mitochondrial"/>
    <property type="match status" value="1"/>
</dbReference>
<dbReference type="InterPro" id="IPR049315">
    <property type="entry name" value="GDC-P_N"/>
</dbReference>
<evidence type="ECO:0000256" key="3">
    <source>
        <dbReference type="ARBA" id="ARBA00010756"/>
    </source>
</evidence>
<dbReference type="EC" id="1.4.4.2" evidence="8"/>
<keyword evidence="5 8" id="KW-0663">Pyridoxal phosphate</keyword>